<organism evidence="4 5">
    <name type="scientific">Candidatus Sphingobacterium stercoripullorum</name>
    <dbReference type="NCBI Taxonomy" id="2838759"/>
    <lineage>
        <taxon>Bacteria</taxon>
        <taxon>Pseudomonadati</taxon>
        <taxon>Bacteroidota</taxon>
        <taxon>Sphingobacteriia</taxon>
        <taxon>Sphingobacteriales</taxon>
        <taxon>Sphingobacteriaceae</taxon>
        <taxon>Sphingobacterium</taxon>
    </lineage>
</organism>
<evidence type="ECO:0000256" key="1">
    <source>
        <dbReference type="ARBA" id="ARBA00006096"/>
    </source>
</evidence>
<protein>
    <submittedName>
        <fullName evidence="4">D-alanyl-D-alanine carboxypeptidase/D-alanyl-D-alanine-endopeptidase</fullName>
        <ecNumber evidence="4">3.4.16.4</ecNumber>
    </submittedName>
</protein>
<dbReference type="AlphaFoldDB" id="A0A9D1W7B5"/>
<dbReference type="PRINTS" id="PR00922">
    <property type="entry name" value="DADACBPTASE3"/>
</dbReference>
<sequence length="480" mass="52456">MIFKPTHLKKVASALLLFLFSMQIGSGQSLNQKIATAYDTFLNLPELRGSAVSFTIKNTTKNTSVFESKEALGLPTASTLKVITSATALDILGEDYRFKTSLSYQGEIDESGTLKGNIIITGTGDPSLGSDRFEQTNRNTILKKWVAKIKDAGIKEVQGKIIGDDSRYDGYQAPGGYSWSDLGNYYGAGLSSLNWEENKIGVNFKPSSIGNKAEITSLSPGYEYLQIINKVTTGRKGTGDQVYGFLAPYSNLVFLRGSYATDLKKTIEVSSPDPALAVANALTNELEKSSIPVSGVPSTSTLLAGNHELNLKNTRLLDEHFSPLLGELVYWFNKKSINLYGEALLMAVGKFTNPNSSHSNAARLIRKYWNQKLSIPSHQLNIYDGSGLSQQNRVTTSAMTAIMAYAKTKGWYATFYKSLPVINGIHMKSGTIGGVLGYTGYYQLKNGEHIAFSLLVNNYAGGASAMRQKMFRLLDTLKSY</sequence>
<comment type="caution">
    <text evidence="4">The sequence shown here is derived from an EMBL/GenBank/DDBJ whole genome shotgun (WGS) entry which is preliminary data.</text>
</comment>
<feature type="chain" id="PRO_5038963890" evidence="3">
    <location>
        <begin position="27"/>
        <end position="480"/>
    </location>
</feature>
<dbReference type="Gene3D" id="3.40.710.10">
    <property type="entry name" value="DD-peptidase/beta-lactamase superfamily"/>
    <property type="match status" value="1"/>
</dbReference>
<proteinExistence type="inferred from homology"/>
<reference evidence="4" key="1">
    <citation type="journal article" date="2021" name="PeerJ">
        <title>Extensive microbial diversity within the chicken gut microbiome revealed by metagenomics and culture.</title>
        <authorList>
            <person name="Gilroy R."/>
            <person name="Ravi A."/>
            <person name="Getino M."/>
            <person name="Pursley I."/>
            <person name="Horton D.L."/>
            <person name="Alikhan N.F."/>
            <person name="Baker D."/>
            <person name="Gharbi K."/>
            <person name="Hall N."/>
            <person name="Watson M."/>
            <person name="Adriaenssens E.M."/>
            <person name="Foster-Nyarko E."/>
            <person name="Jarju S."/>
            <person name="Secka A."/>
            <person name="Antonio M."/>
            <person name="Oren A."/>
            <person name="Chaudhuri R.R."/>
            <person name="La Ragione R."/>
            <person name="Hildebrand F."/>
            <person name="Pallen M.J."/>
        </authorList>
    </citation>
    <scope>NUCLEOTIDE SEQUENCE</scope>
    <source>
        <strain evidence="4">1719</strain>
    </source>
</reference>
<dbReference type="Pfam" id="PF02113">
    <property type="entry name" value="Peptidase_S13"/>
    <property type="match status" value="1"/>
</dbReference>
<comment type="similarity">
    <text evidence="1">Belongs to the peptidase S13 family.</text>
</comment>
<evidence type="ECO:0000313" key="4">
    <source>
        <dbReference type="EMBL" id="HIX53778.1"/>
    </source>
</evidence>
<evidence type="ECO:0000313" key="5">
    <source>
        <dbReference type="Proteomes" id="UP000824156"/>
    </source>
</evidence>
<dbReference type="EMBL" id="DXEZ01000057">
    <property type="protein sequence ID" value="HIX53778.1"/>
    <property type="molecule type" value="Genomic_DNA"/>
</dbReference>
<dbReference type="SUPFAM" id="SSF56601">
    <property type="entry name" value="beta-lactamase/transpeptidase-like"/>
    <property type="match status" value="1"/>
</dbReference>
<dbReference type="GO" id="GO:0006508">
    <property type="term" value="P:proteolysis"/>
    <property type="evidence" value="ECO:0007669"/>
    <property type="project" value="InterPro"/>
</dbReference>
<dbReference type="EC" id="3.4.16.4" evidence="4"/>
<dbReference type="PANTHER" id="PTHR30023">
    <property type="entry name" value="D-ALANYL-D-ALANINE CARBOXYPEPTIDASE"/>
    <property type="match status" value="1"/>
</dbReference>
<dbReference type="InterPro" id="IPR000667">
    <property type="entry name" value="Peptidase_S13"/>
</dbReference>
<gene>
    <name evidence="4" type="primary">dacB</name>
    <name evidence="4" type="ORF">H9853_02030</name>
</gene>
<keyword evidence="3" id="KW-0732">Signal</keyword>
<keyword evidence="4" id="KW-0121">Carboxypeptidase</keyword>
<dbReference type="Gene3D" id="3.50.80.20">
    <property type="entry name" value="D-Ala-D-Ala carboxypeptidase C, peptidase S13"/>
    <property type="match status" value="1"/>
</dbReference>
<keyword evidence="4" id="KW-0645">Protease</keyword>
<evidence type="ECO:0000256" key="3">
    <source>
        <dbReference type="SAM" id="SignalP"/>
    </source>
</evidence>
<dbReference type="PANTHER" id="PTHR30023:SF0">
    <property type="entry name" value="PENICILLIN-SENSITIVE CARBOXYPEPTIDASE A"/>
    <property type="match status" value="1"/>
</dbReference>
<dbReference type="InterPro" id="IPR012338">
    <property type="entry name" value="Beta-lactam/transpept-like"/>
</dbReference>
<feature type="signal peptide" evidence="3">
    <location>
        <begin position="1"/>
        <end position="26"/>
    </location>
</feature>
<dbReference type="Proteomes" id="UP000824156">
    <property type="component" value="Unassembled WGS sequence"/>
</dbReference>
<keyword evidence="2 4" id="KW-0378">Hydrolase</keyword>
<name>A0A9D1W7B5_9SPHI</name>
<reference evidence="4" key="2">
    <citation type="submission" date="2021-04" db="EMBL/GenBank/DDBJ databases">
        <authorList>
            <person name="Gilroy R."/>
        </authorList>
    </citation>
    <scope>NUCLEOTIDE SEQUENCE</scope>
    <source>
        <strain evidence="4">1719</strain>
    </source>
</reference>
<evidence type="ECO:0000256" key="2">
    <source>
        <dbReference type="ARBA" id="ARBA00022801"/>
    </source>
</evidence>
<accession>A0A9D1W7B5</accession>
<dbReference type="GO" id="GO:0000270">
    <property type="term" value="P:peptidoglycan metabolic process"/>
    <property type="evidence" value="ECO:0007669"/>
    <property type="project" value="TreeGrafter"/>
</dbReference>
<dbReference type="NCBIfam" id="TIGR00666">
    <property type="entry name" value="PBP4"/>
    <property type="match status" value="1"/>
</dbReference>
<dbReference type="GO" id="GO:0009002">
    <property type="term" value="F:serine-type D-Ala-D-Ala carboxypeptidase activity"/>
    <property type="evidence" value="ECO:0007669"/>
    <property type="project" value="UniProtKB-EC"/>
</dbReference>